<dbReference type="Pfam" id="PF04237">
    <property type="entry name" value="YjbR"/>
    <property type="match status" value="1"/>
</dbReference>
<dbReference type="SUPFAM" id="SSF142906">
    <property type="entry name" value="YjbR-like"/>
    <property type="match status" value="1"/>
</dbReference>
<evidence type="ECO:0000313" key="2">
    <source>
        <dbReference type="Proteomes" id="UP000093807"/>
    </source>
</evidence>
<name>A0A199XRQ7_9FLAO</name>
<sequence>MNLETFYEYCLSKKAVTEHFPFDEDTLVFKVGGKMFALSSLKQWEKQEPSVNLKCDPERALELRANYDAINEGYHMSKIHWNTVAINQDVPDAMLKALIDHSYDLVLKSLTKKIQAEIANSPID</sequence>
<evidence type="ECO:0000313" key="1">
    <source>
        <dbReference type="EMBL" id="OAZ04009.1"/>
    </source>
</evidence>
<accession>A0A199XRQ7</accession>
<dbReference type="OrthoDB" id="9789813at2"/>
<reference evidence="1 2" key="1">
    <citation type="submission" date="2016-06" db="EMBL/GenBank/DDBJ databases">
        <title>Draft genome sequence of Flavobacterium succinicans strain DD5b.</title>
        <authorList>
            <person name="Poehlein A."/>
            <person name="Daniel R."/>
            <person name="Simeonova D.D."/>
        </authorList>
    </citation>
    <scope>NUCLEOTIDE SEQUENCE [LARGE SCALE GENOMIC DNA]</scope>
    <source>
        <strain evidence="1 2">DD5b</strain>
    </source>
</reference>
<dbReference type="InterPro" id="IPR058532">
    <property type="entry name" value="YjbR/MT2646/Rv2570-like"/>
</dbReference>
<organism evidence="1 2">
    <name type="scientific">Flavobacterium succinicans</name>
    <dbReference type="NCBI Taxonomy" id="29536"/>
    <lineage>
        <taxon>Bacteria</taxon>
        <taxon>Pseudomonadati</taxon>
        <taxon>Bacteroidota</taxon>
        <taxon>Flavobacteriia</taxon>
        <taxon>Flavobacteriales</taxon>
        <taxon>Flavobacteriaceae</taxon>
        <taxon>Flavobacterium</taxon>
    </lineage>
</organism>
<dbReference type="InterPro" id="IPR038056">
    <property type="entry name" value="YjbR-like_sf"/>
</dbReference>
<dbReference type="EMBL" id="JMTM01000046">
    <property type="protein sequence ID" value="OAZ04009.1"/>
    <property type="molecule type" value="Genomic_DNA"/>
</dbReference>
<gene>
    <name evidence="1" type="ORF">FLB_16990</name>
</gene>
<dbReference type="RefSeq" id="WP_064715499.1">
    <property type="nucleotide sequence ID" value="NZ_JMTM01000046.1"/>
</dbReference>
<protein>
    <recommendedName>
        <fullName evidence="3">MmcQ-like protein</fullName>
    </recommendedName>
</protein>
<keyword evidence="2" id="KW-1185">Reference proteome</keyword>
<evidence type="ECO:0008006" key="3">
    <source>
        <dbReference type="Google" id="ProtNLM"/>
    </source>
</evidence>
<dbReference type="PATRIC" id="fig|29536.5.peg.1783"/>
<dbReference type="AlphaFoldDB" id="A0A199XRQ7"/>
<dbReference type="PANTHER" id="PTHR35145">
    <property type="entry name" value="CYTOPLASMIC PROTEIN-RELATED"/>
    <property type="match status" value="1"/>
</dbReference>
<dbReference type="Proteomes" id="UP000093807">
    <property type="component" value="Unassembled WGS sequence"/>
</dbReference>
<dbReference type="PANTHER" id="PTHR35145:SF1">
    <property type="entry name" value="CYTOPLASMIC PROTEIN"/>
    <property type="match status" value="1"/>
</dbReference>
<comment type="caution">
    <text evidence="1">The sequence shown here is derived from an EMBL/GenBank/DDBJ whole genome shotgun (WGS) entry which is preliminary data.</text>
</comment>
<dbReference type="InterPro" id="IPR007351">
    <property type="entry name" value="YjbR"/>
</dbReference>
<dbReference type="Gene3D" id="3.90.1150.30">
    <property type="match status" value="1"/>
</dbReference>
<proteinExistence type="predicted"/>